<dbReference type="AlphaFoldDB" id="G0ND92"/>
<dbReference type="PROSITE" id="PS50158">
    <property type="entry name" value="ZF_CCHC"/>
    <property type="match status" value="1"/>
</dbReference>
<organism evidence="5">
    <name type="scientific">Caenorhabditis brenneri</name>
    <name type="common">Nematode worm</name>
    <dbReference type="NCBI Taxonomy" id="135651"/>
    <lineage>
        <taxon>Eukaryota</taxon>
        <taxon>Metazoa</taxon>
        <taxon>Ecdysozoa</taxon>
        <taxon>Nematoda</taxon>
        <taxon>Chromadorea</taxon>
        <taxon>Rhabditida</taxon>
        <taxon>Rhabditina</taxon>
        <taxon>Rhabditomorpha</taxon>
        <taxon>Rhabditoidea</taxon>
        <taxon>Rhabditidae</taxon>
        <taxon>Peloderinae</taxon>
        <taxon>Caenorhabditis</taxon>
    </lineage>
</organism>
<dbReference type="GO" id="GO:0005737">
    <property type="term" value="C:cytoplasm"/>
    <property type="evidence" value="ECO:0007669"/>
    <property type="project" value="UniProtKB-ARBA"/>
</dbReference>
<dbReference type="InterPro" id="IPR001878">
    <property type="entry name" value="Znf_CCHC"/>
</dbReference>
<feature type="compositionally biased region" description="Basic and acidic residues" evidence="2">
    <location>
        <begin position="76"/>
        <end position="86"/>
    </location>
</feature>
<accession>G0ND92</accession>
<dbReference type="EMBL" id="GL379866">
    <property type="protein sequence ID" value="EGT58186.1"/>
    <property type="molecule type" value="Genomic_DNA"/>
</dbReference>
<feature type="region of interest" description="Disordered" evidence="2">
    <location>
        <begin position="76"/>
        <end position="97"/>
    </location>
</feature>
<feature type="domain" description="CCHC-type" evidence="3">
    <location>
        <begin position="278"/>
        <end position="292"/>
    </location>
</feature>
<evidence type="ECO:0000259" key="3">
    <source>
        <dbReference type="PROSITE" id="PS50158"/>
    </source>
</evidence>
<sequence length="375" mass="43268">MSSSGEDESKSCSTMLKEYVRAHGRLPTNHDEFVKQHAQQQGLIMAKLESTAESIASINRNQQLLLKQTAEIVAKSRKEKSMKTNDQEVQQQDQGGESIHSIEKLQKEATPESGPVVGKLELNQDKLYEQFRSFMKINESKQDEITAARRAKKIKKRKNLIAKQKAKKAELKRLETQNVTKPTTPKVATPQIIVSDVPKAIDKPAEPKEEQPRIIFPPMKRTKSGWNLRSVTFCETPRVIFPMKCVVCGTENNHSGDRCAIRLTIKNLWNHLEQRGVCRRCEGKGHLLKDCPYKRKLWCRKCKRHGEQEDHSERLCPVKWEKQVDQYERHLERQKKKQKETSDDEDVEMIDDTQPGPSGIDWNIKPQDDESMDFD</sequence>
<evidence type="ECO:0000313" key="5">
    <source>
        <dbReference type="Proteomes" id="UP000008068"/>
    </source>
</evidence>
<evidence type="ECO:0000313" key="4">
    <source>
        <dbReference type="EMBL" id="EGT58186.1"/>
    </source>
</evidence>
<keyword evidence="1" id="KW-0863">Zinc-finger</keyword>
<dbReference type="SUPFAM" id="SSF57756">
    <property type="entry name" value="Retrovirus zinc finger-like domains"/>
    <property type="match status" value="1"/>
</dbReference>
<dbReference type="Proteomes" id="UP000008068">
    <property type="component" value="Unassembled WGS sequence"/>
</dbReference>
<feature type="compositionally biased region" description="Low complexity" evidence="2">
    <location>
        <begin position="87"/>
        <end position="97"/>
    </location>
</feature>
<keyword evidence="1" id="KW-0862">Zinc</keyword>
<dbReference type="GO" id="GO:0008270">
    <property type="term" value="F:zinc ion binding"/>
    <property type="evidence" value="ECO:0007669"/>
    <property type="project" value="UniProtKB-KW"/>
</dbReference>
<protein>
    <recommendedName>
        <fullName evidence="3">CCHC-type domain-containing protein</fullName>
    </recommendedName>
</protein>
<keyword evidence="5" id="KW-1185">Reference proteome</keyword>
<evidence type="ECO:0000256" key="2">
    <source>
        <dbReference type="SAM" id="MobiDB-lite"/>
    </source>
</evidence>
<dbReference type="InterPro" id="IPR036875">
    <property type="entry name" value="Znf_CCHC_sf"/>
</dbReference>
<dbReference type="InParanoid" id="G0ND92"/>
<feature type="compositionally biased region" description="Acidic residues" evidence="2">
    <location>
        <begin position="342"/>
        <end position="351"/>
    </location>
</feature>
<dbReference type="HOGENOM" id="CLU_738156_0_0_1"/>
<name>G0ND92_CAEBE</name>
<keyword evidence="1" id="KW-0479">Metal-binding</keyword>
<gene>
    <name evidence="4" type="ORF">CAEBREN_23269</name>
</gene>
<evidence type="ECO:0000256" key="1">
    <source>
        <dbReference type="PROSITE-ProRule" id="PRU00047"/>
    </source>
</evidence>
<proteinExistence type="predicted"/>
<dbReference type="Gene3D" id="4.10.60.10">
    <property type="entry name" value="Zinc finger, CCHC-type"/>
    <property type="match status" value="1"/>
</dbReference>
<dbReference type="GO" id="GO:0019899">
    <property type="term" value="F:enzyme binding"/>
    <property type="evidence" value="ECO:0007669"/>
    <property type="project" value="UniProtKB-ARBA"/>
</dbReference>
<reference evidence="5" key="1">
    <citation type="submission" date="2011-07" db="EMBL/GenBank/DDBJ databases">
        <authorList>
            <consortium name="Caenorhabditis brenneri Sequencing and Analysis Consortium"/>
            <person name="Wilson R.K."/>
        </authorList>
    </citation>
    <scope>NUCLEOTIDE SEQUENCE [LARGE SCALE GENOMIC DNA]</scope>
    <source>
        <strain evidence="5">PB2801</strain>
    </source>
</reference>
<feature type="region of interest" description="Disordered" evidence="2">
    <location>
        <begin position="330"/>
        <end position="375"/>
    </location>
</feature>
<dbReference type="GO" id="GO:0003676">
    <property type="term" value="F:nucleic acid binding"/>
    <property type="evidence" value="ECO:0007669"/>
    <property type="project" value="InterPro"/>
</dbReference>